<evidence type="ECO:0000313" key="2">
    <source>
        <dbReference type="EMBL" id="QZN99335.1"/>
    </source>
</evidence>
<dbReference type="EMBL" id="CP081869">
    <property type="protein sequence ID" value="QZN99335.1"/>
    <property type="molecule type" value="Genomic_DNA"/>
</dbReference>
<reference evidence="2" key="1">
    <citation type="submission" date="2021-08" db="EMBL/GenBank/DDBJ databases">
        <authorList>
            <person name="Zhang H."/>
            <person name="Xu M."/>
            <person name="Yu Z."/>
            <person name="Yang L."/>
            <person name="Cai Y."/>
        </authorList>
    </citation>
    <scope>NUCLEOTIDE SEQUENCE</scope>
    <source>
        <strain evidence="2">CHL1</strain>
    </source>
</reference>
<dbReference type="AlphaFoldDB" id="A0A9E6R6W3"/>
<feature type="signal peptide" evidence="1">
    <location>
        <begin position="1"/>
        <end position="24"/>
    </location>
</feature>
<dbReference type="Proteomes" id="UP000825701">
    <property type="component" value="Chromosome"/>
</dbReference>
<name>A0A9E6R6W3_9HYPH</name>
<evidence type="ECO:0000256" key="1">
    <source>
        <dbReference type="SAM" id="SignalP"/>
    </source>
</evidence>
<sequence>MTSLVSIALNFGLAVVALSAAALAPKQGALVAIVVPPFAEAGAAARVATLAGGELMAPGRADWIVVARSDDPNFIWKAYGAGALAVVDAAGAARCGS</sequence>
<feature type="chain" id="PRO_5039601600" evidence="1">
    <location>
        <begin position="25"/>
        <end position="97"/>
    </location>
</feature>
<accession>A0A9E6R6W3</accession>
<evidence type="ECO:0000313" key="3">
    <source>
        <dbReference type="Proteomes" id="UP000825701"/>
    </source>
</evidence>
<keyword evidence="3" id="KW-1185">Reference proteome</keyword>
<dbReference type="RefSeq" id="WP_261402391.1">
    <property type="nucleotide sequence ID" value="NZ_CP081869.1"/>
</dbReference>
<gene>
    <name evidence="2" type="ORF">K6K41_21525</name>
</gene>
<dbReference type="KEGG" id="cmet:K6K41_21525"/>
<keyword evidence="1" id="KW-0732">Signal</keyword>
<organism evidence="2 3">
    <name type="scientific">Chenggangzhangella methanolivorans</name>
    <dbReference type="NCBI Taxonomy" id="1437009"/>
    <lineage>
        <taxon>Bacteria</taxon>
        <taxon>Pseudomonadati</taxon>
        <taxon>Pseudomonadota</taxon>
        <taxon>Alphaproteobacteria</taxon>
        <taxon>Hyphomicrobiales</taxon>
        <taxon>Methylopilaceae</taxon>
        <taxon>Chenggangzhangella</taxon>
    </lineage>
</organism>
<proteinExistence type="predicted"/>
<protein>
    <submittedName>
        <fullName evidence="2">Uncharacterized protein</fullName>
    </submittedName>
</protein>